<dbReference type="AlphaFoldDB" id="A0A1V4K8T8"/>
<sequence>MLPAETAEAPAASEYRSCSLTGCLPVEHEQSGPSFIHMMASSNEKVAEMEVLAQLPCHFVHRNLRPAEQ</sequence>
<reference evidence="1 2" key="1">
    <citation type="submission" date="2016-02" db="EMBL/GenBank/DDBJ databases">
        <title>Band-tailed pigeon sequencing and assembly.</title>
        <authorList>
            <person name="Soares A.E."/>
            <person name="Novak B.J."/>
            <person name="Rice E.S."/>
            <person name="O'Connell B."/>
            <person name="Chang D."/>
            <person name="Weber S."/>
            <person name="Shapiro B."/>
        </authorList>
    </citation>
    <scope>NUCLEOTIDE SEQUENCE [LARGE SCALE GENOMIC DNA]</scope>
    <source>
        <strain evidence="1">BTP2013</strain>
        <tissue evidence="1">Blood</tissue>
    </source>
</reference>
<protein>
    <submittedName>
        <fullName evidence="1">Uncharacterized protein</fullName>
    </submittedName>
</protein>
<keyword evidence="2" id="KW-1185">Reference proteome</keyword>
<dbReference type="Proteomes" id="UP000190648">
    <property type="component" value="Unassembled WGS sequence"/>
</dbReference>
<evidence type="ECO:0000313" key="1">
    <source>
        <dbReference type="EMBL" id="OPJ80869.1"/>
    </source>
</evidence>
<organism evidence="1 2">
    <name type="scientific">Patagioenas fasciata monilis</name>
    <dbReference type="NCBI Taxonomy" id="372326"/>
    <lineage>
        <taxon>Eukaryota</taxon>
        <taxon>Metazoa</taxon>
        <taxon>Chordata</taxon>
        <taxon>Craniata</taxon>
        <taxon>Vertebrata</taxon>
        <taxon>Euteleostomi</taxon>
        <taxon>Archelosauria</taxon>
        <taxon>Archosauria</taxon>
        <taxon>Dinosauria</taxon>
        <taxon>Saurischia</taxon>
        <taxon>Theropoda</taxon>
        <taxon>Coelurosauria</taxon>
        <taxon>Aves</taxon>
        <taxon>Neognathae</taxon>
        <taxon>Neoaves</taxon>
        <taxon>Columbimorphae</taxon>
        <taxon>Columbiformes</taxon>
        <taxon>Columbidae</taxon>
        <taxon>Patagioenas</taxon>
    </lineage>
</organism>
<accession>A0A1V4K8T8</accession>
<gene>
    <name evidence="1" type="ORF">AV530_004272</name>
</gene>
<dbReference type="EMBL" id="LSYS01004144">
    <property type="protein sequence ID" value="OPJ80869.1"/>
    <property type="molecule type" value="Genomic_DNA"/>
</dbReference>
<comment type="caution">
    <text evidence="1">The sequence shown here is derived from an EMBL/GenBank/DDBJ whole genome shotgun (WGS) entry which is preliminary data.</text>
</comment>
<proteinExistence type="predicted"/>
<evidence type="ECO:0000313" key="2">
    <source>
        <dbReference type="Proteomes" id="UP000190648"/>
    </source>
</evidence>
<name>A0A1V4K8T8_PATFA</name>